<accession>A0A0M3ASD2</accession>
<evidence type="ECO:0000256" key="3">
    <source>
        <dbReference type="ARBA" id="ARBA00023002"/>
    </source>
</evidence>
<gene>
    <name evidence="8" type="ORF">YP76_13540</name>
</gene>
<dbReference type="AlphaFoldDB" id="A0A0M3ASD2"/>
<dbReference type="Gene3D" id="3.40.50.1970">
    <property type="match status" value="1"/>
</dbReference>
<dbReference type="GO" id="GO:0046872">
    <property type="term" value="F:metal ion binding"/>
    <property type="evidence" value="ECO:0007669"/>
    <property type="project" value="InterPro"/>
</dbReference>
<evidence type="ECO:0000256" key="1">
    <source>
        <dbReference type="ARBA" id="ARBA00001962"/>
    </source>
</evidence>
<dbReference type="Gene3D" id="1.20.1090.10">
    <property type="entry name" value="Dehydroquinate synthase-like - alpha domain"/>
    <property type="match status" value="1"/>
</dbReference>
<reference evidence="8 9" key="1">
    <citation type="submission" date="2015-04" db="EMBL/GenBank/DDBJ databases">
        <title>Genome sequence of aromatic hydrocarbons-degrading Sphingobium chungbukense DJ77.</title>
        <authorList>
            <person name="Kim Y.-C."/>
            <person name="Chae J.-C."/>
        </authorList>
    </citation>
    <scope>NUCLEOTIDE SEQUENCE [LARGE SCALE GENOMIC DNA]</scope>
    <source>
        <strain evidence="8 9">DJ77</strain>
    </source>
</reference>
<organism evidence="8 9">
    <name type="scientific">Sphingobium chungbukense</name>
    <dbReference type="NCBI Taxonomy" id="56193"/>
    <lineage>
        <taxon>Bacteria</taxon>
        <taxon>Pseudomonadati</taxon>
        <taxon>Pseudomonadota</taxon>
        <taxon>Alphaproteobacteria</taxon>
        <taxon>Sphingomonadales</taxon>
        <taxon>Sphingomonadaceae</taxon>
        <taxon>Sphingobium</taxon>
    </lineage>
</organism>
<dbReference type="PROSITE" id="PS00913">
    <property type="entry name" value="ADH_IRON_1"/>
    <property type="match status" value="1"/>
</dbReference>
<dbReference type="InterPro" id="IPR001670">
    <property type="entry name" value="ADH_Fe/GldA"/>
</dbReference>
<protein>
    <submittedName>
        <fullName evidence="8">Alcohol dehydrogenase</fullName>
    </submittedName>
</protein>
<evidence type="ECO:0000256" key="5">
    <source>
        <dbReference type="ARBA" id="ARBA00049243"/>
    </source>
</evidence>
<feature type="domain" description="Alcohol dehydrogenase iron-type/glycerol dehydrogenase GldA" evidence="6">
    <location>
        <begin position="14"/>
        <end position="181"/>
    </location>
</feature>
<comment type="similarity">
    <text evidence="2">Belongs to the iron-containing alcohol dehydrogenase family.</text>
</comment>
<evidence type="ECO:0000313" key="9">
    <source>
        <dbReference type="Proteomes" id="UP000033874"/>
    </source>
</evidence>
<keyword evidence="4" id="KW-0408">Iron</keyword>
<proteinExistence type="inferred from homology"/>
<dbReference type="InterPro" id="IPR056798">
    <property type="entry name" value="ADH_Fe_C"/>
</dbReference>
<evidence type="ECO:0000256" key="4">
    <source>
        <dbReference type="ARBA" id="ARBA00023004"/>
    </source>
</evidence>
<dbReference type="InterPro" id="IPR018211">
    <property type="entry name" value="ADH_Fe_CS"/>
</dbReference>
<sequence length="411" mass="42849">MSDAPPAFGALRLPRSVLFGRGQRHALGAAASPLGKRALLCTDERQAAQPEFHAMVADLHAHGMDVHVFDRTIPDLPLGSIEACVEEVRGFAPDLLVGIGGGSSMDMAKVVAVLMTHGGDIRSYYGEFAVPGPVMPLIAMPTTAGTGSEVTPVAVVSDEERGAKVGIASPHLIPLIAICDPELTITCPPALTACSGADALTHAVEAYTTLARAADPMLTQDHVFVGKNLLSDHFARLAVANIFLFLERAYRDGGDVEAREGLMLAALAAGCAFGTAGTAAAHALQYPVGNLTHTAHGDGVATLLPYVMQFNQPFCIPAFAELARAVKLSDAPEAEMSQAFIDAVAGLLGRVGIPRSLAALGLKADQQDFVAENALNAARLVKNNPRPLDLPAMQSITRAAFAGERAALKSV</sequence>
<dbReference type="GO" id="GO:0004022">
    <property type="term" value="F:alcohol dehydrogenase (NAD+) activity"/>
    <property type="evidence" value="ECO:0007669"/>
    <property type="project" value="UniProtKB-EC"/>
</dbReference>
<dbReference type="PANTHER" id="PTHR11496">
    <property type="entry name" value="ALCOHOL DEHYDROGENASE"/>
    <property type="match status" value="1"/>
</dbReference>
<dbReference type="SUPFAM" id="SSF56796">
    <property type="entry name" value="Dehydroquinate synthase-like"/>
    <property type="match status" value="1"/>
</dbReference>
<evidence type="ECO:0000259" key="6">
    <source>
        <dbReference type="Pfam" id="PF00465"/>
    </source>
</evidence>
<name>A0A0M3ASD2_9SPHN</name>
<keyword evidence="9" id="KW-1185">Reference proteome</keyword>
<evidence type="ECO:0000313" key="8">
    <source>
        <dbReference type="EMBL" id="KKW91439.1"/>
    </source>
</evidence>
<comment type="cofactor">
    <cofactor evidence="1">
        <name>Fe cation</name>
        <dbReference type="ChEBI" id="CHEBI:24875"/>
    </cofactor>
</comment>
<dbReference type="STRING" id="56193.YP76_13540"/>
<evidence type="ECO:0000259" key="7">
    <source>
        <dbReference type="Pfam" id="PF25137"/>
    </source>
</evidence>
<feature type="domain" description="Fe-containing alcohol dehydrogenase-like C-terminal" evidence="7">
    <location>
        <begin position="192"/>
        <end position="400"/>
    </location>
</feature>
<dbReference type="Pfam" id="PF00465">
    <property type="entry name" value="Fe-ADH"/>
    <property type="match status" value="1"/>
</dbReference>
<dbReference type="Proteomes" id="UP000033874">
    <property type="component" value="Unassembled WGS sequence"/>
</dbReference>
<dbReference type="InterPro" id="IPR039697">
    <property type="entry name" value="Alcohol_dehydrogenase_Fe"/>
</dbReference>
<dbReference type="RefSeq" id="WP_046764168.1">
    <property type="nucleotide sequence ID" value="NZ_LBIC01000006.1"/>
</dbReference>
<dbReference type="EMBL" id="LBIC01000006">
    <property type="protein sequence ID" value="KKW91439.1"/>
    <property type="molecule type" value="Genomic_DNA"/>
</dbReference>
<evidence type="ECO:0000256" key="2">
    <source>
        <dbReference type="ARBA" id="ARBA00007358"/>
    </source>
</evidence>
<dbReference type="Pfam" id="PF25137">
    <property type="entry name" value="ADH_Fe_C"/>
    <property type="match status" value="1"/>
</dbReference>
<comment type="catalytic activity">
    <reaction evidence="5">
        <text>a primary alcohol + NAD(+) = an aldehyde + NADH + H(+)</text>
        <dbReference type="Rhea" id="RHEA:10736"/>
        <dbReference type="ChEBI" id="CHEBI:15378"/>
        <dbReference type="ChEBI" id="CHEBI:15734"/>
        <dbReference type="ChEBI" id="CHEBI:17478"/>
        <dbReference type="ChEBI" id="CHEBI:57540"/>
        <dbReference type="ChEBI" id="CHEBI:57945"/>
        <dbReference type="EC" id="1.1.1.1"/>
    </reaction>
</comment>
<comment type="caution">
    <text evidence="8">The sequence shown here is derived from an EMBL/GenBank/DDBJ whole genome shotgun (WGS) entry which is preliminary data.</text>
</comment>
<dbReference type="FunFam" id="3.40.50.1970:FF:000003">
    <property type="entry name" value="Alcohol dehydrogenase, iron-containing"/>
    <property type="match status" value="1"/>
</dbReference>
<dbReference type="PATRIC" id="fig|56193.3.peg.2820"/>
<dbReference type="CDD" id="cd08191">
    <property type="entry name" value="Fe-ADH-like"/>
    <property type="match status" value="1"/>
</dbReference>
<dbReference type="PANTHER" id="PTHR11496:SF83">
    <property type="entry name" value="HYDROXYACID-OXOACID TRANSHYDROGENASE, MITOCHONDRIAL"/>
    <property type="match status" value="1"/>
</dbReference>
<keyword evidence="3" id="KW-0560">Oxidoreductase</keyword>